<dbReference type="AlphaFoldDB" id="A0A9W9QRD8"/>
<keyword evidence="8" id="KW-1185">Reference proteome</keyword>
<dbReference type="InterPro" id="IPR001005">
    <property type="entry name" value="SANT/Myb"/>
</dbReference>
<dbReference type="PANTHER" id="PTHR46380:SF2">
    <property type="entry name" value="CYCLIN-D-BINDING MYB-LIKE TRANSCRIPTION FACTOR 1"/>
    <property type="match status" value="1"/>
</dbReference>
<evidence type="ECO:0000256" key="3">
    <source>
        <dbReference type="ARBA" id="ARBA00023242"/>
    </source>
</evidence>
<name>A0A9W9QRD8_PENBR</name>
<dbReference type="Gene3D" id="1.10.10.60">
    <property type="entry name" value="Homeodomain-like"/>
    <property type="match status" value="2"/>
</dbReference>
<evidence type="ECO:0000259" key="6">
    <source>
        <dbReference type="PROSITE" id="PS51294"/>
    </source>
</evidence>
<dbReference type="GO" id="GO:0003700">
    <property type="term" value="F:DNA-binding transcription factor activity"/>
    <property type="evidence" value="ECO:0007669"/>
    <property type="project" value="TreeGrafter"/>
</dbReference>
<evidence type="ECO:0000256" key="2">
    <source>
        <dbReference type="ARBA" id="ARBA00023125"/>
    </source>
</evidence>
<dbReference type="GO" id="GO:0000976">
    <property type="term" value="F:transcription cis-regulatory region binding"/>
    <property type="evidence" value="ECO:0007669"/>
    <property type="project" value="TreeGrafter"/>
</dbReference>
<dbReference type="Pfam" id="PF13921">
    <property type="entry name" value="Myb_DNA-bind_6"/>
    <property type="match status" value="1"/>
</dbReference>
<keyword evidence="2" id="KW-0238">DNA-binding</keyword>
<feature type="domain" description="Myb-like" evidence="5">
    <location>
        <begin position="339"/>
        <end position="412"/>
    </location>
</feature>
<feature type="compositionally biased region" description="Basic residues" evidence="4">
    <location>
        <begin position="1"/>
        <end position="10"/>
    </location>
</feature>
<dbReference type="SMART" id="SM00717">
    <property type="entry name" value="SANT"/>
    <property type="match status" value="2"/>
</dbReference>
<dbReference type="InterPro" id="IPR009057">
    <property type="entry name" value="Homeodomain-like_sf"/>
</dbReference>
<organism evidence="7 8">
    <name type="scientific">Penicillium brevicompactum</name>
    <dbReference type="NCBI Taxonomy" id="5074"/>
    <lineage>
        <taxon>Eukaryota</taxon>
        <taxon>Fungi</taxon>
        <taxon>Dikarya</taxon>
        <taxon>Ascomycota</taxon>
        <taxon>Pezizomycotina</taxon>
        <taxon>Eurotiomycetes</taxon>
        <taxon>Eurotiomycetidae</taxon>
        <taxon>Eurotiales</taxon>
        <taxon>Aspergillaceae</taxon>
        <taxon>Penicillium</taxon>
    </lineage>
</organism>
<evidence type="ECO:0000256" key="1">
    <source>
        <dbReference type="ARBA" id="ARBA00004123"/>
    </source>
</evidence>
<feature type="compositionally biased region" description="Basic and acidic residues" evidence="4">
    <location>
        <begin position="565"/>
        <end position="582"/>
    </location>
</feature>
<dbReference type="SUPFAM" id="SSF46689">
    <property type="entry name" value="Homeodomain-like"/>
    <property type="match status" value="1"/>
</dbReference>
<feature type="compositionally biased region" description="Basic and acidic residues" evidence="4">
    <location>
        <begin position="620"/>
        <end position="630"/>
    </location>
</feature>
<feature type="compositionally biased region" description="Basic residues" evidence="4">
    <location>
        <begin position="520"/>
        <end position="530"/>
    </location>
</feature>
<dbReference type="CDD" id="cd00167">
    <property type="entry name" value="SANT"/>
    <property type="match status" value="1"/>
</dbReference>
<dbReference type="PANTHER" id="PTHR46380">
    <property type="entry name" value="CYCLIN-D-BINDING MYB-LIKE TRANSCRIPTION FACTOR 1"/>
    <property type="match status" value="1"/>
</dbReference>
<dbReference type="EMBL" id="JAPZBR010000008">
    <property type="protein sequence ID" value="KAJ5341219.1"/>
    <property type="molecule type" value="Genomic_DNA"/>
</dbReference>
<comment type="caution">
    <text evidence="7">The sequence shown here is derived from an EMBL/GenBank/DDBJ whole genome shotgun (WGS) entry which is preliminary data.</text>
</comment>
<evidence type="ECO:0000313" key="8">
    <source>
        <dbReference type="Proteomes" id="UP001148299"/>
    </source>
</evidence>
<protein>
    <submittedName>
        <fullName evidence="7">Uncharacterized protein</fullName>
    </submittedName>
</protein>
<feature type="compositionally biased region" description="Basic residues" evidence="4">
    <location>
        <begin position="87"/>
        <end position="96"/>
    </location>
</feature>
<comment type="subcellular location">
    <subcellularLocation>
        <location evidence="1">Nucleus</location>
    </subcellularLocation>
</comment>
<reference evidence="7" key="2">
    <citation type="journal article" date="2023" name="IMA Fungus">
        <title>Comparative genomic study of the Penicillium genus elucidates a diverse pangenome and 15 lateral gene transfer events.</title>
        <authorList>
            <person name="Petersen C."/>
            <person name="Sorensen T."/>
            <person name="Nielsen M.R."/>
            <person name="Sondergaard T.E."/>
            <person name="Sorensen J.L."/>
            <person name="Fitzpatrick D.A."/>
            <person name="Frisvad J.C."/>
            <person name="Nielsen K.L."/>
        </authorList>
    </citation>
    <scope>NUCLEOTIDE SEQUENCE</scope>
    <source>
        <strain evidence="7">IBT 35675</strain>
    </source>
</reference>
<dbReference type="PROSITE" id="PS51294">
    <property type="entry name" value="HTH_MYB"/>
    <property type="match status" value="1"/>
</dbReference>
<feature type="compositionally biased region" description="Low complexity" evidence="4">
    <location>
        <begin position="154"/>
        <end position="167"/>
    </location>
</feature>
<feature type="compositionally biased region" description="Basic and acidic residues" evidence="4">
    <location>
        <begin position="674"/>
        <end position="685"/>
    </location>
</feature>
<sequence>MPRPPLRKSQKMGNASSQPEGAANGVENSQPSVPETPTTTKTQEKKSPDLPNATSPSQAIPELNGSVTVSGASKPAKRKRESEPQRQKKSKKKPKSDKHVEEEMDEANVDTPVAAETPIAKATEVAPTPNQPSPSKSLRPEAVQARKQKKHAKTPTTPSVKSTPKTPRAGPNSVPATPIPEGSLTPGGRPKSIRGSRTRAKDSLKIGFYTPQEVEKIENFKINFCTMHGISGSVFDEMIQHSDRGSGDFPVSENVVKKADFWNDIYGLVPDRDRRSVYRFMRRHFQASTQKAHDWSEEQDDELIDLYTKHGPKWTFIGRLLGRSDDDVTQRWKNKLEHKGTMNQGAWDEEEFNVFLEAMEACWASMKPLLGGKAGKDLYDLDEQTIIWGNISKAMGHKRSRQQCADKWRKIVKHVKNLRANGMPDAVFDYASSSKKAAAWKSRSSAIKSAEFVEDESNDEGDDEVNKDPKSNGAPEIANSQPEPEPQPQPELQPEPQPEPRLEPEADNLPEPQATPKEPKKSKSKKSNKRKSSDAAATELPPPQLENGAQSDDDEPELPPPSKQTKAERKREQKALREKEQQARIIAEAVAKKQRPQEDIFDAPSQSPEPPRKRARKALKKAEIANEPRGESPQPIEEPPRSESPPSQSPPNKVFAAEASDDDKSSESEGDSDMDIKHEYDSEEL</sequence>
<reference evidence="7" key="1">
    <citation type="submission" date="2022-12" db="EMBL/GenBank/DDBJ databases">
        <authorList>
            <person name="Petersen C."/>
        </authorList>
    </citation>
    <scope>NUCLEOTIDE SEQUENCE</scope>
    <source>
        <strain evidence="7">IBT 35675</strain>
    </source>
</reference>
<dbReference type="Proteomes" id="UP001148299">
    <property type="component" value="Unassembled WGS sequence"/>
</dbReference>
<accession>A0A9W9QRD8</accession>
<feature type="domain" description="HTH myb-type" evidence="6">
    <location>
        <begin position="295"/>
        <end position="340"/>
    </location>
</feature>
<feature type="compositionally biased region" description="Acidic residues" evidence="4">
    <location>
        <begin position="452"/>
        <end position="463"/>
    </location>
</feature>
<evidence type="ECO:0000259" key="5">
    <source>
        <dbReference type="PROSITE" id="PS50090"/>
    </source>
</evidence>
<feature type="region of interest" description="Disordered" evidence="4">
    <location>
        <begin position="451"/>
        <end position="685"/>
    </location>
</feature>
<proteinExistence type="predicted"/>
<feature type="compositionally biased region" description="Pro residues" evidence="4">
    <location>
        <begin position="483"/>
        <end position="497"/>
    </location>
</feature>
<dbReference type="InterPro" id="IPR051651">
    <property type="entry name" value="DMTF1_DNA-bind_reg"/>
</dbReference>
<dbReference type="GO" id="GO:0005634">
    <property type="term" value="C:nucleus"/>
    <property type="evidence" value="ECO:0007669"/>
    <property type="project" value="UniProtKB-SubCell"/>
</dbReference>
<keyword evidence="3" id="KW-0539">Nucleus</keyword>
<feature type="region of interest" description="Disordered" evidence="4">
    <location>
        <begin position="1"/>
        <end position="199"/>
    </location>
</feature>
<dbReference type="InterPro" id="IPR017930">
    <property type="entry name" value="Myb_dom"/>
</dbReference>
<evidence type="ECO:0000313" key="7">
    <source>
        <dbReference type="EMBL" id="KAJ5341219.1"/>
    </source>
</evidence>
<gene>
    <name evidence="7" type="ORF">N7541_010343</name>
</gene>
<feature type="domain" description="Myb-like" evidence="5">
    <location>
        <begin position="287"/>
        <end position="336"/>
    </location>
</feature>
<dbReference type="PROSITE" id="PS50090">
    <property type="entry name" value="MYB_LIKE"/>
    <property type="match status" value="2"/>
</dbReference>
<evidence type="ECO:0000256" key="4">
    <source>
        <dbReference type="SAM" id="MobiDB-lite"/>
    </source>
</evidence>